<dbReference type="InterPro" id="IPR039458">
    <property type="entry name" value="FimA-like"/>
</dbReference>
<sequence>MAAAFAQRCRFTFAQRRHSHLGALGRWRARFQAQLLLGQARHAAGIDDATAEADASAAGLSQCADGHQGHAQQDRALHDTFSGSVQAMHKIKFIAVLMLAAAPLAANAADGTITFNGKVTDKTCTISTPGGKDFSVNLPTVSKSTLAAAGAVAGRTPFAINLTKCSAGNVATYFEPGSTVDFNSGRLNNQAAANAAGNVQLQLLGSNNQFLPIKASGTSQAQDNSQWVTVAADGTANLNYYAEYYATAAASAGEVTSNVKYTIIYN</sequence>
<dbReference type="Pfam" id="PF16970">
    <property type="entry name" value="FimA"/>
    <property type="match status" value="1"/>
</dbReference>
<evidence type="ECO:0000256" key="1">
    <source>
        <dbReference type="ARBA" id="ARBA00004561"/>
    </source>
</evidence>
<proteinExistence type="predicted"/>
<dbReference type="PANTHER" id="PTHR33420">
    <property type="entry name" value="FIMBRIAL SUBUNIT ELFA-RELATED"/>
    <property type="match status" value="1"/>
</dbReference>
<protein>
    <submittedName>
        <fullName evidence="4">Manganese transporter smf1</fullName>
    </submittedName>
</protein>
<name>A0AA38Y1J1_9EURO</name>
<keyword evidence="2" id="KW-0732">Signal</keyword>
<organism evidence="4">
    <name type="scientific">Knufia peltigerae</name>
    <dbReference type="NCBI Taxonomy" id="1002370"/>
    <lineage>
        <taxon>Eukaryota</taxon>
        <taxon>Fungi</taxon>
        <taxon>Dikarya</taxon>
        <taxon>Ascomycota</taxon>
        <taxon>Pezizomycotina</taxon>
        <taxon>Eurotiomycetes</taxon>
        <taxon>Chaetothyriomycetidae</taxon>
        <taxon>Chaetothyriales</taxon>
        <taxon>Trichomeriaceae</taxon>
        <taxon>Knufia</taxon>
    </lineage>
</organism>
<reference evidence="4" key="1">
    <citation type="submission" date="2022-10" db="EMBL/GenBank/DDBJ databases">
        <title>Culturing micro-colonial fungi from biological soil crusts in the Mojave desert and describing Neophaeococcomyces mojavensis, and introducing the new genera and species Taxawa tesnikishii.</title>
        <authorList>
            <person name="Kurbessoian T."/>
            <person name="Stajich J.E."/>
        </authorList>
    </citation>
    <scope>NUCLEOTIDE SEQUENCE</scope>
    <source>
        <strain evidence="4">TK_35</strain>
    </source>
</reference>
<dbReference type="InterPro" id="IPR008966">
    <property type="entry name" value="Adhesion_dom_sf"/>
</dbReference>
<keyword evidence="3" id="KW-0281">Fimbrium</keyword>
<evidence type="ECO:0000313" key="4">
    <source>
        <dbReference type="EMBL" id="KAJ9632690.1"/>
    </source>
</evidence>
<dbReference type="AlphaFoldDB" id="A0AA38Y1J1"/>
<dbReference type="InterPro" id="IPR050263">
    <property type="entry name" value="Bact_Fimbrial_Adh_Pro"/>
</dbReference>
<evidence type="ECO:0000256" key="2">
    <source>
        <dbReference type="ARBA" id="ARBA00022729"/>
    </source>
</evidence>
<accession>A0AA38Y1J1</accession>
<dbReference type="SUPFAM" id="SSF49401">
    <property type="entry name" value="Bacterial adhesins"/>
    <property type="match status" value="1"/>
</dbReference>
<dbReference type="InterPro" id="IPR036937">
    <property type="entry name" value="Adhesion_dom_fimbrial_sf"/>
</dbReference>
<dbReference type="GO" id="GO:0043709">
    <property type="term" value="P:cell adhesion involved in single-species biofilm formation"/>
    <property type="evidence" value="ECO:0007669"/>
    <property type="project" value="TreeGrafter"/>
</dbReference>
<gene>
    <name evidence="4" type="primary">SMF1</name>
    <name evidence="4" type="ORF">H2204_007777</name>
</gene>
<dbReference type="Gene3D" id="2.60.40.1090">
    <property type="entry name" value="Fimbrial-type adhesion domain"/>
    <property type="match status" value="1"/>
</dbReference>
<evidence type="ECO:0000256" key="3">
    <source>
        <dbReference type="ARBA" id="ARBA00023263"/>
    </source>
</evidence>
<dbReference type="EMBL" id="JAPDRN010000054">
    <property type="protein sequence ID" value="KAJ9632690.1"/>
    <property type="molecule type" value="Genomic_DNA"/>
</dbReference>
<comment type="subcellular location">
    <subcellularLocation>
        <location evidence="1">Fimbrium</location>
    </subcellularLocation>
</comment>
<dbReference type="PANTHER" id="PTHR33420:SF3">
    <property type="entry name" value="FIMBRIAL SUBUNIT ELFA"/>
    <property type="match status" value="1"/>
</dbReference>
<comment type="caution">
    <text evidence="4">The sequence shown here is derived from an EMBL/GenBank/DDBJ whole genome shotgun (WGS) entry which is preliminary data.</text>
</comment>